<reference evidence="1 2" key="1">
    <citation type="submission" date="2018-11" db="EMBL/GenBank/DDBJ databases">
        <authorList>
            <consortium name="Pathogen Informatics"/>
        </authorList>
    </citation>
    <scope>NUCLEOTIDE SEQUENCE [LARGE SCALE GENOMIC DNA]</scope>
    <source>
        <strain>Denwood</strain>
        <strain evidence="2">Zambia</strain>
    </source>
</reference>
<name>A0A183NNV6_9TREM</name>
<accession>A0A183NNV6</accession>
<sequence>MCLEDYNQELKQIRSDHAKRICAMELERTNNEKQYETNLEKIKDEVYVHDLSGRYTK</sequence>
<keyword evidence="2" id="KW-1185">Reference proteome</keyword>
<gene>
    <name evidence="1" type="ORF">SMTD_LOCUS3792</name>
</gene>
<organism evidence="1 2">
    <name type="scientific">Schistosoma mattheei</name>
    <dbReference type="NCBI Taxonomy" id="31246"/>
    <lineage>
        <taxon>Eukaryota</taxon>
        <taxon>Metazoa</taxon>
        <taxon>Spiralia</taxon>
        <taxon>Lophotrochozoa</taxon>
        <taxon>Platyhelminthes</taxon>
        <taxon>Trematoda</taxon>
        <taxon>Digenea</taxon>
        <taxon>Strigeidida</taxon>
        <taxon>Schistosomatoidea</taxon>
        <taxon>Schistosomatidae</taxon>
        <taxon>Schistosoma</taxon>
    </lineage>
</organism>
<protein>
    <submittedName>
        <fullName evidence="1">Uncharacterized protein</fullName>
    </submittedName>
</protein>
<dbReference type="AlphaFoldDB" id="A0A183NNV6"/>
<dbReference type="STRING" id="31246.A0A183NNV6"/>
<dbReference type="EMBL" id="UZAL01007984">
    <property type="protein sequence ID" value="VDO99198.1"/>
    <property type="molecule type" value="Genomic_DNA"/>
</dbReference>
<evidence type="ECO:0000313" key="2">
    <source>
        <dbReference type="Proteomes" id="UP000269396"/>
    </source>
</evidence>
<proteinExistence type="predicted"/>
<dbReference type="Proteomes" id="UP000269396">
    <property type="component" value="Unassembled WGS sequence"/>
</dbReference>
<evidence type="ECO:0000313" key="1">
    <source>
        <dbReference type="EMBL" id="VDO99198.1"/>
    </source>
</evidence>